<evidence type="ECO:0000313" key="5">
    <source>
        <dbReference type="RefSeq" id="XP_040971331.1"/>
    </source>
</evidence>
<dbReference type="InterPro" id="IPR001878">
    <property type="entry name" value="Znf_CCHC"/>
</dbReference>
<evidence type="ECO:0000256" key="1">
    <source>
        <dbReference type="PROSITE-ProRule" id="PRU00047"/>
    </source>
</evidence>
<proteinExistence type="predicted"/>
<dbReference type="Proteomes" id="UP000818029">
    <property type="component" value="Chromosome A06"/>
</dbReference>
<keyword evidence="1" id="KW-0862">Zinc</keyword>
<feature type="compositionally biased region" description="Polar residues" evidence="2">
    <location>
        <begin position="80"/>
        <end position="91"/>
    </location>
</feature>
<feature type="region of interest" description="Disordered" evidence="2">
    <location>
        <begin position="27"/>
        <end position="55"/>
    </location>
</feature>
<sequence>MNDRACFKCGSQDHFIQDCLEMAEKDKFQSARSSITTTRGRPPRNMGTNNRGVTKDLTVRSEVRASARTYAIRTHEDASSSDVITGIMSSSRGKKTDVPASKKRKGAASSLSPTMEIRHPFLQVPLGPK</sequence>
<keyword evidence="4" id="KW-1185">Reference proteome</keyword>
<gene>
    <name evidence="5" type="primary">LOC121230505</name>
</gene>
<evidence type="ECO:0000256" key="2">
    <source>
        <dbReference type="SAM" id="MobiDB-lite"/>
    </source>
</evidence>
<dbReference type="Gene3D" id="4.10.60.10">
    <property type="entry name" value="Zinc finger, CCHC-type"/>
    <property type="match status" value="1"/>
</dbReference>
<evidence type="ECO:0000259" key="3">
    <source>
        <dbReference type="PROSITE" id="PS50158"/>
    </source>
</evidence>
<feature type="domain" description="CCHC-type" evidence="3">
    <location>
        <begin position="6"/>
        <end position="19"/>
    </location>
</feature>
<keyword evidence="1" id="KW-0479">Metal-binding</keyword>
<accession>A0ABM3BWA5</accession>
<protein>
    <submittedName>
        <fullName evidence="5">Serine/arginine-rich splicing factor 7-like</fullName>
    </submittedName>
</protein>
<dbReference type="GeneID" id="121230505"/>
<organism evidence="4 5">
    <name type="scientific">Gossypium hirsutum</name>
    <name type="common">Upland cotton</name>
    <name type="synonym">Gossypium mexicanum</name>
    <dbReference type="NCBI Taxonomy" id="3635"/>
    <lineage>
        <taxon>Eukaryota</taxon>
        <taxon>Viridiplantae</taxon>
        <taxon>Streptophyta</taxon>
        <taxon>Embryophyta</taxon>
        <taxon>Tracheophyta</taxon>
        <taxon>Spermatophyta</taxon>
        <taxon>Magnoliopsida</taxon>
        <taxon>eudicotyledons</taxon>
        <taxon>Gunneridae</taxon>
        <taxon>Pentapetalae</taxon>
        <taxon>rosids</taxon>
        <taxon>malvids</taxon>
        <taxon>Malvales</taxon>
        <taxon>Malvaceae</taxon>
        <taxon>Malvoideae</taxon>
        <taxon>Gossypium</taxon>
    </lineage>
</organism>
<feature type="region of interest" description="Disordered" evidence="2">
    <location>
        <begin position="76"/>
        <end position="129"/>
    </location>
</feature>
<feature type="compositionally biased region" description="Polar residues" evidence="2">
    <location>
        <begin position="30"/>
        <end position="39"/>
    </location>
</feature>
<evidence type="ECO:0000313" key="4">
    <source>
        <dbReference type="Proteomes" id="UP000818029"/>
    </source>
</evidence>
<name>A0ABM3BWA5_GOSHI</name>
<reference evidence="4" key="1">
    <citation type="journal article" date="2020" name="Nat. Genet.">
        <title>Genomic diversifications of five Gossypium allopolyploid species and their impact on cotton improvement.</title>
        <authorList>
            <person name="Chen Z.J."/>
            <person name="Sreedasyam A."/>
            <person name="Ando A."/>
            <person name="Song Q."/>
            <person name="De Santiago L.M."/>
            <person name="Hulse-Kemp A.M."/>
            <person name="Ding M."/>
            <person name="Ye W."/>
            <person name="Kirkbride R.C."/>
            <person name="Jenkins J."/>
            <person name="Plott C."/>
            <person name="Lovell J."/>
            <person name="Lin Y.M."/>
            <person name="Vaughn R."/>
            <person name="Liu B."/>
            <person name="Simpson S."/>
            <person name="Scheffler B.E."/>
            <person name="Wen L."/>
            <person name="Saski C.A."/>
            <person name="Grover C.E."/>
            <person name="Hu G."/>
            <person name="Conover J.L."/>
            <person name="Carlson J.W."/>
            <person name="Shu S."/>
            <person name="Boston L.B."/>
            <person name="Williams M."/>
            <person name="Peterson D.G."/>
            <person name="McGee K."/>
            <person name="Jones D.C."/>
            <person name="Wendel J.F."/>
            <person name="Stelly D.M."/>
            <person name="Grimwood J."/>
            <person name="Schmutz J."/>
        </authorList>
    </citation>
    <scope>NUCLEOTIDE SEQUENCE [LARGE SCALE GENOMIC DNA]</scope>
    <source>
        <strain evidence="4">cv. TM-1</strain>
    </source>
</reference>
<dbReference type="PROSITE" id="PS50158">
    <property type="entry name" value="ZF_CCHC"/>
    <property type="match status" value="1"/>
</dbReference>
<reference evidence="5" key="2">
    <citation type="submission" date="2025-08" db="UniProtKB">
        <authorList>
            <consortium name="RefSeq"/>
        </authorList>
    </citation>
    <scope>IDENTIFICATION</scope>
</reference>
<dbReference type="RefSeq" id="XP_040971331.1">
    <property type="nucleotide sequence ID" value="XM_041115397.1"/>
</dbReference>
<keyword evidence="1" id="KW-0863">Zinc-finger</keyword>